<dbReference type="InterPro" id="IPR001876">
    <property type="entry name" value="Znf_RanBP2"/>
</dbReference>
<keyword evidence="3" id="KW-0862">Zinc</keyword>
<keyword evidence="6" id="KW-0472">Membrane</keyword>
<dbReference type="PROSITE" id="PS01358">
    <property type="entry name" value="ZF_RANBP2_1"/>
    <property type="match status" value="2"/>
</dbReference>
<evidence type="ECO:0000256" key="4">
    <source>
        <dbReference type="PROSITE-ProRule" id="PRU00322"/>
    </source>
</evidence>
<keyword evidence="6" id="KW-1133">Transmembrane helix</keyword>
<dbReference type="AlphaFoldDB" id="A0AA38GR10"/>
<proteinExistence type="predicted"/>
<reference evidence="8 9" key="1">
    <citation type="journal article" date="2021" name="Nat. Plants">
        <title>The Taxus genome provides insights into paclitaxel biosynthesis.</title>
        <authorList>
            <person name="Xiong X."/>
            <person name="Gou J."/>
            <person name="Liao Q."/>
            <person name="Li Y."/>
            <person name="Zhou Q."/>
            <person name="Bi G."/>
            <person name="Li C."/>
            <person name="Du R."/>
            <person name="Wang X."/>
            <person name="Sun T."/>
            <person name="Guo L."/>
            <person name="Liang H."/>
            <person name="Lu P."/>
            <person name="Wu Y."/>
            <person name="Zhang Z."/>
            <person name="Ro D.K."/>
            <person name="Shang Y."/>
            <person name="Huang S."/>
            <person name="Yan J."/>
        </authorList>
    </citation>
    <scope>NUCLEOTIDE SEQUENCE [LARGE SCALE GENOMIC DNA]</scope>
    <source>
        <strain evidence="8">Ta-2019</strain>
    </source>
</reference>
<feature type="region of interest" description="Disordered" evidence="5">
    <location>
        <begin position="1"/>
        <end position="20"/>
    </location>
</feature>
<dbReference type="Proteomes" id="UP000824469">
    <property type="component" value="Unassembled WGS sequence"/>
</dbReference>
<sequence length="329" mass="36757">KMPRKGKHPHNYEDEYADSYDYDEEYDYDYGDTQEWSPHSEDRSKVEGSNKKNNDWRCLNCTYDNPKNCPACDMCGLVRNSSLMGSETGAVVSDGFKMDGLNKQNDVWRCLNCTYDNPKNCLACDMCGLIRNPSLIASETAAVASGSAGGCNALGGSSFLTNMLTWIQSTYMRTYCGGSIHYTRCTGGGHALGGDGFPHSEEQFVVDGDSTIPNALTVHGEMACPATHSEVLTRRTIEHDQFAHCVVNNLSQQRGINDQIDETLISNWIWKQAGISWILKRLDLETSWNCKQVGIGSKLEFCLRIVFSFILEAFAVLLLYMHQCKVGRR</sequence>
<dbReference type="Gene3D" id="2.30.30.380">
    <property type="entry name" value="Zn-finger domain of Sec23/24"/>
    <property type="match status" value="1"/>
</dbReference>
<evidence type="ECO:0000313" key="9">
    <source>
        <dbReference type="Proteomes" id="UP000824469"/>
    </source>
</evidence>
<dbReference type="PROSITE" id="PS50199">
    <property type="entry name" value="ZF_RANBP2_2"/>
    <property type="match status" value="1"/>
</dbReference>
<keyword evidence="9" id="KW-1185">Reference proteome</keyword>
<dbReference type="EMBL" id="JAHRHJ020000002">
    <property type="protein sequence ID" value="KAH9326560.1"/>
    <property type="molecule type" value="Genomic_DNA"/>
</dbReference>
<feature type="domain" description="RanBP2-type" evidence="7">
    <location>
        <begin position="52"/>
        <end position="81"/>
    </location>
</feature>
<feature type="region of interest" description="Disordered" evidence="5">
    <location>
        <begin position="29"/>
        <end position="51"/>
    </location>
</feature>
<keyword evidence="2 4" id="KW-0863">Zinc-finger</keyword>
<evidence type="ECO:0000256" key="2">
    <source>
        <dbReference type="ARBA" id="ARBA00022771"/>
    </source>
</evidence>
<evidence type="ECO:0000259" key="7">
    <source>
        <dbReference type="PROSITE" id="PS50199"/>
    </source>
</evidence>
<evidence type="ECO:0000313" key="8">
    <source>
        <dbReference type="EMBL" id="KAH9326560.1"/>
    </source>
</evidence>
<dbReference type="SMART" id="SM00547">
    <property type="entry name" value="ZnF_RBZ"/>
    <property type="match status" value="2"/>
</dbReference>
<organism evidence="8 9">
    <name type="scientific">Taxus chinensis</name>
    <name type="common">Chinese yew</name>
    <name type="synonym">Taxus wallichiana var. chinensis</name>
    <dbReference type="NCBI Taxonomy" id="29808"/>
    <lineage>
        <taxon>Eukaryota</taxon>
        <taxon>Viridiplantae</taxon>
        <taxon>Streptophyta</taxon>
        <taxon>Embryophyta</taxon>
        <taxon>Tracheophyta</taxon>
        <taxon>Spermatophyta</taxon>
        <taxon>Pinopsida</taxon>
        <taxon>Pinidae</taxon>
        <taxon>Conifers II</taxon>
        <taxon>Cupressales</taxon>
        <taxon>Taxaceae</taxon>
        <taxon>Taxus</taxon>
    </lineage>
</organism>
<evidence type="ECO:0000256" key="6">
    <source>
        <dbReference type="SAM" id="Phobius"/>
    </source>
</evidence>
<evidence type="ECO:0000256" key="3">
    <source>
        <dbReference type="ARBA" id="ARBA00022833"/>
    </source>
</evidence>
<keyword evidence="1" id="KW-0479">Metal-binding</keyword>
<comment type="caution">
    <text evidence="8">The sequence shown here is derived from an EMBL/GenBank/DDBJ whole genome shotgun (WGS) entry which is preliminary data.</text>
</comment>
<dbReference type="InterPro" id="IPR036443">
    <property type="entry name" value="Znf_RanBP2_sf"/>
</dbReference>
<gene>
    <name evidence="8" type="ORF">KI387_006738</name>
</gene>
<name>A0AA38GR10_TAXCH</name>
<dbReference type="SUPFAM" id="SSF90209">
    <property type="entry name" value="Ran binding protein zinc finger-like"/>
    <property type="match status" value="2"/>
</dbReference>
<dbReference type="GO" id="GO:0008270">
    <property type="term" value="F:zinc ion binding"/>
    <property type="evidence" value="ECO:0007669"/>
    <property type="project" value="UniProtKB-KW"/>
</dbReference>
<protein>
    <recommendedName>
        <fullName evidence="7">RanBP2-type domain-containing protein</fullName>
    </recommendedName>
</protein>
<feature type="non-terminal residue" evidence="8">
    <location>
        <position position="1"/>
    </location>
</feature>
<keyword evidence="6" id="KW-0812">Transmembrane</keyword>
<accession>A0AA38GR10</accession>
<evidence type="ECO:0000256" key="1">
    <source>
        <dbReference type="ARBA" id="ARBA00022723"/>
    </source>
</evidence>
<feature type="transmembrane region" description="Helical" evidence="6">
    <location>
        <begin position="301"/>
        <end position="321"/>
    </location>
</feature>
<feature type="compositionally biased region" description="Basic and acidic residues" evidence="5">
    <location>
        <begin position="38"/>
        <end position="51"/>
    </location>
</feature>
<evidence type="ECO:0000256" key="5">
    <source>
        <dbReference type="SAM" id="MobiDB-lite"/>
    </source>
</evidence>